<evidence type="ECO:0000313" key="4">
    <source>
        <dbReference type="Proteomes" id="UP000198415"/>
    </source>
</evidence>
<keyword evidence="2" id="KW-0472">Membrane</keyword>
<dbReference type="OrthoDB" id="5193416at2"/>
<sequence>MSVITTILVYVIIPAAVIGTVATLVFARSDKTKPSRRYRPGRPYEFAPMWFLASPERTAAAGHGHAAPAIEHGLVIEDSSGAPVRPGPTGGASDKW</sequence>
<feature type="region of interest" description="Disordered" evidence="1">
    <location>
        <begin position="77"/>
        <end position="96"/>
    </location>
</feature>
<dbReference type="Proteomes" id="UP000198415">
    <property type="component" value="Unassembled WGS sequence"/>
</dbReference>
<proteinExistence type="predicted"/>
<dbReference type="EMBL" id="FZNR01000009">
    <property type="protein sequence ID" value="SNS04506.1"/>
    <property type="molecule type" value="Genomic_DNA"/>
</dbReference>
<dbReference type="AlphaFoldDB" id="A0A239B996"/>
<accession>A0A239B996</accession>
<keyword evidence="4" id="KW-1185">Reference proteome</keyword>
<evidence type="ECO:0000256" key="2">
    <source>
        <dbReference type="SAM" id="Phobius"/>
    </source>
</evidence>
<organism evidence="3 4">
    <name type="scientific">Actinoplanes regularis</name>
    <dbReference type="NCBI Taxonomy" id="52697"/>
    <lineage>
        <taxon>Bacteria</taxon>
        <taxon>Bacillati</taxon>
        <taxon>Actinomycetota</taxon>
        <taxon>Actinomycetes</taxon>
        <taxon>Micromonosporales</taxon>
        <taxon>Micromonosporaceae</taxon>
        <taxon>Actinoplanes</taxon>
    </lineage>
</organism>
<evidence type="ECO:0000313" key="3">
    <source>
        <dbReference type="EMBL" id="SNS04506.1"/>
    </source>
</evidence>
<name>A0A239B996_9ACTN</name>
<gene>
    <name evidence="3" type="ORF">SAMN06264365_10954</name>
</gene>
<keyword evidence="2" id="KW-0812">Transmembrane</keyword>
<reference evidence="3 4" key="1">
    <citation type="submission" date="2017-06" db="EMBL/GenBank/DDBJ databases">
        <authorList>
            <person name="Kim H.J."/>
            <person name="Triplett B.A."/>
        </authorList>
    </citation>
    <scope>NUCLEOTIDE SEQUENCE [LARGE SCALE GENOMIC DNA]</scope>
    <source>
        <strain evidence="3 4">DSM 43151</strain>
    </source>
</reference>
<keyword evidence="2" id="KW-1133">Transmembrane helix</keyword>
<protein>
    <submittedName>
        <fullName evidence="3">Uncharacterized protein</fullName>
    </submittedName>
</protein>
<feature type="transmembrane region" description="Helical" evidence="2">
    <location>
        <begin position="6"/>
        <end position="27"/>
    </location>
</feature>
<dbReference type="RefSeq" id="WP_089295323.1">
    <property type="nucleotide sequence ID" value="NZ_BOMU01000059.1"/>
</dbReference>
<evidence type="ECO:0000256" key="1">
    <source>
        <dbReference type="SAM" id="MobiDB-lite"/>
    </source>
</evidence>